<reference evidence="2" key="4">
    <citation type="submission" date="2019-03" db="UniProtKB">
        <authorList>
            <consortium name="EnsemblPlants"/>
        </authorList>
    </citation>
    <scope>IDENTIFICATION</scope>
</reference>
<name>A0A452ZT75_AEGTS</name>
<reference evidence="2" key="3">
    <citation type="journal article" date="2017" name="Nature">
        <title>Genome sequence of the progenitor of the wheat D genome Aegilops tauschii.</title>
        <authorList>
            <person name="Luo M.C."/>
            <person name="Gu Y.Q."/>
            <person name="Puiu D."/>
            <person name="Wang H."/>
            <person name="Twardziok S.O."/>
            <person name="Deal K.R."/>
            <person name="Huo N."/>
            <person name="Zhu T."/>
            <person name="Wang L."/>
            <person name="Wang Y."/>
            <person name="McGuire P.E."/>
            <person name="Liu S."/>
            <person name="Long H."/>
            <person name="Ramasamy R.K."/>
            <person name="Rodriguez J.C."/>
            <person name="Van S.L."/>
            <person name="Yuan L."/>
            <person name="Wang Z."/>
            <person name="Xia Z."/>
            <person name="Xiao L."/>
            <person name="Anderson O.D."/>
            <person name="Ouyang S."/>
            <person name="Liang Y."/>
            <person name="Zimin A.V."/>
            <person name="Pertea G."/>
            <person name="Qi P."/>
            <person name="Bennetzen J.L."/>
            <person name="Dai X."/>
            <person name="Dawson M.W."/>
            <person name="Muller H.G."/>
            <person name="Kugler K."/>
            <person name="Rivarola-Duarte L."/>
            <person name="Spannagl M."/>
            <person name="Mayer K.F.X."/>
            <person name="Lu F.H."/>
            <person name="Bevan M.W."/>
            <person name="Leroy P."/>
            <person name="Li P."/>
            <person name="You F.M."/>
            <person name="Sun Q."/>
            <person name="Liu Z."/>
            <person name="Lyons E."/>
            <person name="Wicker T."/>
            <person name="Salzberg S.L."/>
            <person name="Devos K.M."/>
            <person name="Dvorak J."/>
        </authorList>
    </citation>
    <scope>NUCLEOTIDE SEQUENCE [LARGE SCALE GENOMIC DNA]</scope>
    <source>
        <strain evidence="2">cv. AL8/78</strain>
    </source>
</reference>
<dbReference type="Gramene" id="AET1Gv20908200.5">
    <property type="protein sequence ID" value="AET1Gv20908200.5"/>
    <property type="gene ID" value="AET1Gv20908200"/>
</dbReference>
<feature type="region of interest" description="Disordered" evidence="1">
    <location>
        <begin position="14"/>
        <end position="35"/>
    </location>
</feature>
<organism evidence="2 3">
    <name type="scientific">Aegilops tauschii subsp. strangulata</name>
    <name type="common">Goatgrass</name>
    <dbReference type="NCBI Taxonomy" id="200361"/>
    <lineage>
        <taxon>Eukaryota</taxon>
        <taxon>Viridiplantae</taxon>
        <taxon>Streptophyta</taxon>
        <taxon>Embryophyta</taxon>
        <taxon>Tracheophyta</taxon>
        <taxon>Spermatophyta</taxon>
        <taxon>Magnoliopsida</taxon>
        <taxon>Liliopsida</taxon>
        <taxon>Poales</taxon>
        <taxon>Poaceae</taxon>
        <taxon>BOP clade</taxon>
        <taxon>Pooideae</taxon>
        <taxon>Triticodae</taxon>
        <taxon>Triticeae</taxon>
        <taxon>Triticinae</taxon>
        <taxon>Aegilops</taxon>
    </lineage>
</organism>
<evidence type="ECO:0000256" key="1">
    <source>
        <dbReference type="SAM" id="MobiDB-lite"/>
    </source>
</evidence>
<reference evidence="3" key="1">
    <citation type="journal article" date="2014" name="Science">
        <title>Ancient hybridizations among the ancestral genomes of bread wheat.</title>
        <authorList>
            <consortium name="International Wheat Genome Sequencing Consortium,"/>
            <person name="Marcussen T."/>
            <person name="Sandve S.R."/>
            <person name="Heier L."/>
            <person name="Spannagl M."/>
            <person name="Pfeifer M."/>
            <person name="Jakobsen K.S."/>
            <person name="Wulff B.B."/>
            <person name="Steuernagel B."/>
            <person name="Mayer K.F."/>
            <person name="Olsen O.A."/>
        </authorList>
    </citation>
    <scope>NUCLEOTIDE SEQUENCE [LARGE SCALE GENOMIC DNA]</scope>
    <source>
        <strain evidence="3">cv. AL8/78</strain>
    </source>
</reference>
<dbReference type="EnsemblPlants" id="AET1Gv20908200.5">
    <property type="protein sequence ID" value="AET1Gv20908200.5"/>
    <property type="gene ID" value="AET1Gv20908200"/>
</dbReference>
<dbReference type="AlphaFoldDB" id="A0A452ZT75"/>
<sequence length="35" mass="3601">RVVSNAKISLPSRLPVAAQETAPNPPTPPTTCSSL</sequence>
<reference evidence="2" key="5">
    <citation type="journal article" date="2021" name="G3 (Bethesda)">
        <title>Aegilops tauschii genome assembly Aet v5.0 features greater sequence contiguity and improved annotation.</title>
        <authorList>
            <person name="Wang L."/>
            <person name="Zhu T."/>
            <person name="Rodriguez J.C."/>
            <person name="Deal K.R."/>
            <person name="Dubcovsky J."/>
            <person name="McGuire P.E."/>
            <person name="Lux T."/>
            <person name="Spannagl M."/>
            <person name="Mayer K.F.X."/>
            <person name="Baldrich P."/>
            <person name="Meyers B.C."/>
            <person name="Huo N."/>
            <person name="Gu Y.Q."/>
            <person name="Zhou H."/>
            <person name="Devos K.M."/>
            <person name="Bennetzen J.L."/>
            <person name="Unver T."/>
            <person name="Budak H."/>
            <person name="Gulick P.J."/>
            <person name="Galiba G."/>
            <person name="Kalapos B."/>
            <person name="Nelson D.R."/>
            <person name="Li P."/>
            <person name="You F.M."/>
            <person name="Luo M.C."/>
            <person name="Dvorak J."/>
        </authorList>
    </citation>
    <scope>NUCLEOTIDE SEQUENCE [LARGE SCALE GENOMIC DNA]</scope>
    <source>
        <strain evidence="2">cv. AL8/78</strain>
    </source>
</reference>
<accession>A0A452ZT75</accession>
<proteinExistence type="predicted"/>
<reference evidence="3" key="2">
    <citation type="journal article" date="2017" name="Nat. Plants">
        <title>The Aegilops tauschii genome reveals multiple impacts of transposons.</title>
        <authorList>
            <person name="Zhao G."/>
            <person name="Zou C."/>
            <person name="Li K."/>
            <person name="Wang K."/>
            <person name="Li T."/>
            <person name="Gao L."/>
            <person name="Zhang X."/>
            <person name="Wang H."/>
            <person name="Yang Z."/>
            <person name="Liu X."/>
            <person name="Jiang W."/>
            <person name="Mao L."/>
            <person name="Kong X."/>
            <person name="Jiao Y."/>
            <person name="Jia J."/>
        </authorList>
    </citation>
    <scope>NUCLEOTIDE SEQUENCE [LARGE SCALE GENOMIC DNA]</scope>
    <source>
        <strain evidence="3">cv. AL8/78</strain>
    </source>
</reference>
<protein>
    <submittedName>
        <fullName evidence="2">Uncharacterized protein</fullName>
    </submittedName>
</protein>
<keyword evidence="3" id="KW-1185">Reference proteome</keyword>
<dbReference type="Proteomes" id="UP000015105">
    <property type="component" value="Chromosome 1D"/>
</dbReference>
<evidence type="ECO:0000313" key="2">
    <source>
        <dbReference type="EnsemblPlants" id="AET1Gv20908200.5"/>
    </source>
</evidence>
<evidence type="ECO:0000313" key="3">
    <source>
        <dbReference type="Proteomes" id="UP000015105"/>
    </source>
</evidence>